<evidence type="ECO:0000256" key="2">
    <source>
        <dbReference type="ARBA" id="ARBA00022500"/>
    </source>
</evidence>
<evidence type="ECO:0000313" key="8">
    <source>
        <dbReference type="Proteomes" id="UP000289718"/>
    </source>
</evidence>
<dbReference type="SMART" id="SM00448">
    <property type="entry name" value="REC"/>
    <property type="match status" value="1"/>
</dbReference>
<gene>
    <name evidence="7" type="ORF">CP965_09405</name>
</gene>
<dbReference type="PROSITE" id="PS50110">
    <property type="entry name" value="RESPONSE_REGULATORY"/>
    <property type="match status" value="1"/>
</dbReference>
<dbReference type="PANTHER" id="PTHR44591:SF3">
    <property type="entry name" value="RESPONSE REGULATORY DOMAIN-CONTAINING PROTEIN"/>
    <property type="match status" value="1"/>
</dbReference>
<proteinExistence type="predicted"/>
<comment type="caution">
    <text evidence="7">The sequence shown here is derived from an EMBL/GenBank/DDBJ whole genome shotgun (WGS) entry which is preliminary data.</text>
</comment>
<feature type="domain" description="Response regulatory" evidence="6">
    <location>
        <begin position="3"/>
        <end position="118"/>
    </location>
</feature>
<evidence type="ECO:0000256" key="4">
    <source>
        <dbReference type="ARBA" id="ARBA00022779"/>
    </source>
</evidence>
<keyword evidence="2" id="KW-0145">Chemotaxis</keyword>
<dbReference type="InterPro" id="IPR050595">
    <property type="entry name" value="Bact_response_regulator"/>
</dbReference>
<comment type="cofactor">
    <cofactor evidence="1">
        <name>Mg(2+)</name>
        <dbReference type="ChEBI" id="CHEBI:18420"/>
    </cofactor>
</comment>
<sequence length="121" mass="14085">MKKIAIIDDESSILEMLKKFLSRKNLFEISTYDNPVTALNSLKRNKYDLILCDIMMPQMTGIDVVKEIKKEIPNQKIIMMTAFSTEEKMIECDDLEVTDYLTKPFISMRDVENKVLTNLNL</sequence>
<dbReference type="OrthoDB" id="9800029at2"/>
<keyword evidence="4" id="KW-0283">Flagellar rotation</keyword>
<name>A0A4Q1AX97_9BACT</name>
<dbReference type="GO" id="GO:0006935">
    <property type="term" value="P:chemotaxis"/>
    <property type="evidence" value="ECO:0007669"/>
    <property type="project" value="UniProtKB-KW"/>
</dbReference>
<reference evidence="7 8" key="1">
    <citation type="submission" date="2017-09" db="EMBL/GenBank/DDBJ databases">
        <title>Genomics of the genus Arcobacter.</title>
        <authorList>
            <person name="Perez-Cataluna A."/>
            <person name="Figueras M.J."/>
            <person name="Salas-Masso N."/>
        </authorList>
    </citation>
    <scope>NUCLEOTIDE SEQUENCE [LARGE SCALE GENOMIC DNA]</scope>
    <source>
        <strain evidence="7 8">F156-34</strain>
    </source>
</reference>
<dbReference type="RefSeq" id="WP_129061837.1">
    <property type="nucleotide sequence ID" value="NZ_NXIE01000003.1"/>
</dbReference>
<evidence type="ECO:0000256" key="5">
    <source>
        <dbReference type="PROSITE-ProRule" id="PRU00169"/>
    </source>
</evidence>
<dbReference type="GO" id="GO:0000160">
    <property type="term" value="P:phosphorelay signal transduction system"/>
    <property type="evidence" value="ECO:0007669"/>
    <property type="project" value="InterPro"/>
</dbReference>
<evidence type="ECO:0000256" key="1">
    <source>
        <dbReference type="ARBA" id="ARBA00001946"/>
    </source>
</evidence>
<dbReference type="SUPFAM" id="SSF52172">
    <property type="entry name" value="CheY-like"/>
    <property type="match status" value="1"/>
</dbReference>
<accession>A0A4Q1AX97</accession>
<keyword evidence="3 5" id="KW-0597">Phosphoprotein</keyword>
<evidence type="ECO:0000313" key="7">
    <source>
        <dbReference type="EMBL" id="RXK12781.1"/>
    </source>
</evidence>
<protein>
    <submittedName>
        <fullName evidence="7">Response regulator</fullName>
    </submittedName>
</protein>
<feature type="modified residue" description="4-aspartylphosphate" evidence="5">
    <location>
        <position position="53"/>
    </location>
</feature>
<dbReference type="Proteomes" id="UP000289718">
    <property type="component" value="Unassembled WGS sequence"/>
</dbReference>
<dbReference type="CDD" id="cd17574">
    <property type="entry name" value="REC_OmpR"/>
    <property type="match status" value="1"/>
</dbReference>
<dbReference type="AlphaFoldDB" id="A0A4Q1AX97"/>
<dbReference type="PANTHER" id="PTHR44591">
    <property type="entry name" value="STRESS RESPONSE REGULATOR PROTEIN 1"/>
    <property type="match status" value="1"/>
</dbReference>
<dbReference type="InterPro" id="IPR001789">
    <property type="entry name" value="Sig_transdc_resp-reg_receiver"/>
</dbReference>
<dbReference type="InterPro" id="IPR011006">
    <property type="entry name" value="CheY-like_superfamily"/>
</dbReference>
<evidence type="ECO:0000256" key="3">
    <source>
        <dbReference type="ARBA" id="ARBA00022553"/>
    </source>
</evidence>
<organism evidence="7 8">
    <name type="scientific">Halarcobacter mediterraneus</name>
    <dbReference type="NCBI Taxonomy" id="2023153"/>
    <lineage>
        <taxon>Bacteria</taxon>
        <taxon>Pseudomonadati</taxon>
        <taxon>Campylobacterota</taxon>
        <taxon>Epsilonproteobacteria</taxon>
        <taxon>Campylobacterales</taxon>
        <taxon>Arcobacteraceae</taxon>
        <taxon>Halarcobacter</taxon>
    </lineage>
</organism>
<keyword evidence="8" id="KW-1185">Reference proteome</keyword>
<dbReference type="Gene3D" id="3.40.50.2300">
    <property type="match status" value="1"/>
</dbReference>
<dbReference type="GO" id="GO:0097588">
    <property type="term" value="P:archaeal or bacterial-type flagellum-dependent cell motility"/>
    <property type="evidence" value="ECO:0007669"/>
    <property type="project" value="UniProtKB-KW"/>
</dbReference>
<evidence type="ECO:0000259" key="6">
    <source>
        <dbReference type="PROSITE" id="PS50110"/>
    </source>
</evidence>
<dbReference type="Pfam" id="PF00072">
    <property type="entry name" value="Response_reg"/>
    <property type="match status" value="1"/>
</dbReference>
<dbReference type="EMBL" id="NXIE01000003">
    <property type="protein sequence ID" value="RXK12781.1"/>
    <property type="molecule type" value="Genomic_DNA"/>
</dbReference>